<evidence type="ECO:0000313" key="3">
    <source>
        <dbReference type="Proteomes" id="UP000252249"/>
    </source>
</evidence>
<dbReference type="InterPro" id="IPR009061">
    <property type="entry name" value="DNA-bd_dom_put_sf"/>
</dbReference>
<evidence type="ECO:0000259" key="1">
    <source>
        <dbReference type="Pfam" id="PF12728"/>
    </source>
</evidence>
<sequence>MLRNQIITTDDLYEFKLQLFEELKKLLNKSSHIPNQQYLKSAEVMKLLKVSPGTLQNLRINGTIPYTKIGGIILYDYQEITRVLRENQYNNK</sequence>
<organism evidence="2 3">
    <name type="scientific">Oceanihabitans sediminis</name>
    <dbReference type="NCBI Taxonomy" id="1812012"/>
    <lineage>
        <taxon>Bacteria</taxon>
        <taxon>Pseudomonadati</taxon>
        <taxon>Bacteroidota</taxon>
        <taxon>Flavobacteriia</taxon>
        <taxon>Flavobacteriales</taxon>
        <taxon>Flavobacteriaceae</taxon>
        <taxon>Oceanihabitans</taxon>
    </lineage>
</organism>
<dbReference type="SUPFAM" id="SSF46955">
    <property type="entry name" value="Putative DNA-binding domain"/>
    <property type="match status" value="1"/>
</dbReference>
<evidence type="ECO:0000313" key="2">
    <source>
        <dbReference type="EMBL" id="RCU56949.1"/>
    </source>
</evidence>
<protein>
    <submittedName>
        <fullName evidence="2">DNA-binding protein</fullName>
    </submittedName>
</protein>
<dbReference type="RefSeq" id="WP_072350848.1">
    <property type="nucleotide sequence ID" value="NZ_JAWVXR010000004.1"/>
</dbReference>
<dbReference type="EMBL" id="QPIG01000004">
    <property type="protein sequence ID" value="RCU56949.1"/>
    <property type="molecule type" value="Genomic_DNA"/>
</dbReference>
<dbReference type="Proteomes" id="UP000252249">
    <property type="component" value="Unassembled WGS sequence"/>
</dbReference>
<feature type="domain" description="Helix-turn-helix" evidence="1">
    <location>
        <begin position="38"/>
        <end position="87"/>
    </location>
</feature>
<name>A0A368P584_9FLAO</name>
<reference evidence="2 3" key="1">
    <citation type="submission" date="2018-07" db="EMBL/GenBank/DDBJ databases">
        <title>Oceanihabitans testaceum sp. nov., isolated from marine sediment.</title>
        <authorList>
            <person name="Li C.-M."/>
        </authorList>
    </citation>
    <scope>NUCLEOTIDE SEQUENCE [LARGE SCALE GENOMIC DNA]</scope>
    <source>
        <strain evidence="2 3">S9-10</strain>
    </source>
</reference>
<dbReference type="PANTHER" id="PTHR34585:SF22">
    <property type="entry name" value="HELIX-TURN-HELIX DOMAIN-CONTAINING PROTEIN"/>
    <property type="match status" value="1"/>
</dbReference>
<dbReference type="InterPro" id="IPR041657">
    <property type="entry name" value="HTH_17"/>
</dbReference>
<dbReference type="Pfam" id="PF12728">
    <property type="entry name" value="HTH_17"/>
    <property type="match status" value="1"/>
</dbReference>
<keyword evidence="2" id="KW-0238">DNA-binding</keyword>
<accession>A0A368P584</accession>
<keyword evidence="3" id="KW-1185">Reference proteome</keyword>
<dbReference type="OrthoDB" id="1524679at2"/>
<dbReference type="PANTHER" id="PTHR34585">
    <property type="match status" value="1"/>
</dbReference>
<comment type="caution">
    <text evidence="2">The sequence shown here is derived from an EMBL/GenBank/DDBJ whole genome shotgun (WGS) entry which is preliminary data.</text>
</comment>
<dbReference type="GO" id="GO:0003677">
    <property type="term" value="F:DNA binding"/>
    <property type="evidence" value="ECO:0007669"/>
    <property type="project" value="UniProtKB-KW"/>
</dbReference>
<dbReference type="AlphaFoldDB" id="A0A368P584"/>
<proteinExistence type="predicted"/>
<gene>
    <name evidence="2" type="ORF">DU428_11085</name>
</gene>